<dbReference type="Pfam" id="PF12867">
    <property type="entry name" value="DinB_2"/>
    <property type="match status" value="1"/>
</dbReference>
<dbReference type="EMBL" id="SHKW01000001">
    <property type="protein sequence ID" value="RZU42380.1"/>
    <property type="molecule type" value="Genomic_DNA"/>
</dbReference>
<evidence type="ECO:0000313" key="3">
    <source>
        <dbReference type="Proteomes" id="UP000292958"/>
    </source>
</evidence>
<proteinExistence type="predicted"/>
<protein>
    <submittedName>
        <fullName evidence="2">DinB family protein</fullName>
    </submittedName>
</protein>
<dbReference type="InterPro" id="IPR034660">
    <property type="entry name" value="DinB/YfiT-like"/>
</dbReference>
<dbReference type="OrthoDB" id="9798830at2"/>
<comment type="caution">
    <text evidence="2">The sequence shown here is derived from an EMBL/GenBank/DDBJ whole genome shotgun (WGS) entry which is preliminary data.</text>
</comment>
<name>A0A4Q7YXB0_9BACT</name>
<dbReference type="Proteomes" id="UP000292958">
    <property type="component" value="Unassembled WGS sequence"/>
</dbReference>
<dbReference type="SUPFAM" id="SSF109854">
    <property type="entry name" value="DinB/YfiT-like putative metalloenzymes"/>
    <property type="match status" value="1"/>
</dbReference>
<dbReference type="Gene3D" id="1.20.120.450">
    <property type="entry name" value="dinb family like domain"/>
    <property type="match status" value="1"/>
</dbReference>
<reference evidence="2 3" key="1">
    <citation type="submission" date="2019-02" db="EMBL/GenBank/DDBJ databases">
        <title>Genomic Encyclopedia of Archaeal and Bacterial Type Strains, Phase II (KMG-II): from individual species to whole genera.</title>
        <authorList>
            <person name="Goeker M."/>
        </authorList>
    </citation>
    <scope>NUCLEOTIDE SEQUENCE [LARGE SCALE GENOMIC DNA]</scope>
    <source>
        <strain evidence="2 3">DSM 18101</strain>
    </source>
</reference>
<organism evidence="2 3">
    <name type="scientific">Edaphobacter modestus</name>
    <dbReference type="NCBI Taxonomy" id="388466"/>
    <lineage>
        <taxon>Bacteria</taxon>
        <taxon>Pseudomonadati</taxon>
        <taxon>Acidobacteriota</taxon>
        <taxon>Terriglobia</taxon>
        <taxon>Terriglobales</taxon>
        <taxon>Acidobacteriaceae</taxon>
        <taxon>Edaphobacter</taxon>
    </lineage>
</organism>
<dbReference type="InterPro" id="IPR024775">
    <property type="entry name" value="DinB-like"/>
</dbReference>
<evidence type="ECO:0000313" key="2">
    <source>
        <dbReference type="EMBL" id="RZU42380.1"/>
    </source>
</evidence>
<dbReference type="RefSeq" id="WP_130420141.1">
    <property type="nucleotide sequence ID" value="NZ_SHKW01000001.1"/>
</dbReference>
<feature type="domain" description="DinB-like" evidence="1">
    <location>
        <begin position="32"/>
        <end position="158"/>
    </location>
</feature>
<evidence type="ECO:0000259" key="1">
    <source>
        <dbReference type="Pfam" id="PF12867"/>
    </source>
</evidence>
<sequence length="169" mass="19191">MARPSGFDSFEKVKVLLEVLDRAYNRQSWHGTNLRGSIRGVTASVAAKRPAPGRHNIWELVVHAAYWKYTVLRRITAEPRGSFELKGSNWFTRPDNDADERLWNDDRALLERMHANLRTAVEGLANRDLCSVSPKSKVNLFELIAGIAAHDLYHAGQIQLIKRLTTSKQ</sequence>
<gene>
    <name evidence="2" type="ORF">BDD14_3948</name>
</gene>
<dbReference type="AlphaFoldDB" id="A0A4Q7YXB0"/>
<accession>A0A4Q7YXB0</accession>
<keyword evidence="3" id="KW-1185">Reference proteome</keyword>